<keyword evidence="1" id="KW-0732">Signal</keyword>
<proteinExistence type="predicted"/>
<evidence type="ECO:0000313" key="3">
    <source>
        <dbReference type="EMBL" id="KAG7401077.1"/>
    </source>
</evidence>
<evidence type="ECO:0000259" key="2">
    <source>
        <dbReference type="Pfam" id="PF00188"/>
    </source>
</evidence>
<dbReference type="InterPro" id="IPR014044">
    <property type="entry name" value="CAP_dom"/>
</dbReference>
<organism evidence="3 4">
    <name type="scientific">Phytophthora boehmeriae</name>
    <dbReference type="NCBI Taxonomy" id="109152"/>
    <lineage>
        <taxon>Eukaryota</taxon>
        <taxon>Sar</taxon>
        <taxon>Stramenopiles</taxon>
        <taxon>Oomycota</taxon>
        <taxon>Peronosporomycetes</taxon>
        <taxon>Peronosporales</taxon>
        <taxon>Peronosporaceae</taxon>
        <taxon>Phytophthora</taxon>
    </lineage>
</organism>
<name>A0A8T1X4T3_9STRA</name>
<evidence type="ECO:0000313" key="4">
    <source>
        <dbReference type="Proteomes" id="UP000693981"/>
    </source>
</evidence>
<feature type="chain" id="PRO_5035740092" description="SCP domain-containing protein" evidence="1">
    <location>
        <begin position="22"/>
        <end position="165"/>
    </location>
</feature>
<evidence type="ECO:0000256" key="1">
    <source>
        <dbReference type="SAM" id="SignalP"/>
    </source>
</evidence>
<feature type="signal peptide" evidence="1">
    <location>
        <begin position="1"/>
        <end position="21"/>
    </location>
</feature>
<dbReference type="PANTHER" id="PTHR31157">
    <property type="entry name" value="SCP DOMAIN-CONTAINING PROTEIN"/>
    <property type="match status" value="1"/>
</dbReference>
<dbReference type="AlphaFoldDB" id="A0A8T1X4T3"/>
<dbReference type="Proteomes" id="UP000693981">
    <property type="component" value="Unassembled WGS sequence"/>
</dbReference>
<comment type="caution">
    <text evidence="3">The sequence shown here is derived from an EMBL/GenBank/DDBJ whole genome shotgun (WGS) entry which is preliminary data.</text>
</comment>
<accession>A0A8T1X4T3</accession>
<feature type="domain" description="SCP" evidence="2">
    <location>
        <begin position="41"/>
        <end position="155"/>
    </location>
</feature>
<sequence length="165" mass="17558">MKAFTTMLALAVVALVGSTNAIEADSVSRELQVADYSTKMLNAVNAKRAEKGLAPACINSKLMKAAQGLAEDNAKNNKISTTGSDGSTQADRLEAQNITVTAAAELVGAGYASVDSVIAAWMKGSSEYILSDYPYIGPGYKYDRSKQYRHYWVLDLSDGEGETCA</sequence>
<keyword evidence="4" id="KW-1185">Reference proteome</keyword>
<dbReference type="PANTHER" id="PTHR31157:SF1">
    <property type="entry name" value="SCP DOMAIN-CONTAINING PROTEIN"/>
    <property type="match status" value="1"/>
</dbReference>
<dbReference type="EMBL" id="JAGDFL010000018">
    <property type="protein sequence ID" value="KAG7401077.1"/>
    <property type="molecule type" value="Genomic_DNA"/>
</dbReference>
<reference evidence="3" key="1">
    <citation type="submission" date="2021-02" db="EMBL/GenBank/DDBJ databases">
        <authorList>
            <person name="Palmer J.M."/>
        </authorList>
    </citation>
    <scope>NUCLEOTIDE SEQUENCE</scope>
    <source>
        <strain evidence="3">SCRP23</strain>
    </source>
</reference>
<dbReference type="Pfam" id="PF00188">
    <property type="entry name" value="CAP"/>
    <property type="match status" value="1"/>
</dbReference>
<dbReference type="OrthoDB" id="108991at2759"/>
<dbReference type="CDD" id="cd05379">
    <property type="entry name" value="CAP_bacterial"/>
    <property type="match status" value="1"/>
</dbReference>
<protein>
    <recommendedName>
        <fullName evidence="2">SCP domain-containing protein</fullName>
    </recommendedName>
</protein>
<gene>
    <name evidence="3" type="ORF">PHYBOEH_002960</name>
</gene>